<dbReference type="RefSeq" id="WP_114003972.1">
    <property type="nucleotide sequence ID" value="NZ_QGDC01000002.1"/>
</dbReference>
<dbReference type="Proteomes" id="UP000253209">
    <property type="component" value="Unassembled WGS sequence"/>
</dbReference>
<dbReference type="SUPFAM" id="SSF55729">
    <property type="entry name" value="Acyl-CoA N-acyltransferases (Nat)"/>
    <property type="match status" value="1"/>
</dbReference>
<evidence type="ECO:0000313" key="2">
    <source>
        <dbReference type="EMBL" id="RCH55935.1"/>
    </source>
</evidence>
<dbReference type="PANTHER" id="PTHR43233">
    <property type="entry name" value="FAMILY N-ACETYLTRANSFERASE, PUTATIVE (AFU_ORTHOLOGUE AFUA_6G03350)-RELATED"/>
    <property type="match status" value="1"/>
</dbReference>
<evidence type="ECO:0000259" key="1">
    <source>
        <dbReference type="PROSITE" id="PS51186"/>
    </source>
</evidence>
<protein>
    <submittedName>
        <fullName evidence="2">N-acetyltransferase</fullName>
    </submittedName>
</protein>
<feature type="domain" description="N-acetyltransferase" evidence="1">
    <location>
        <begin position="15"/>
        <end position="147"/>
    </location>
</feature>
<dbReference type="PANTHER" id="PTHR43233:SF1">
    <property type="entry name" value="FAMILY N-ACETYLTRANSFERASE, PUTATIVE (AFU_ORTHOLOGUE AFUA_6G03350)-RELATED"/>
    <property type="match status" value="1"/>
</dbReference>
<evidence type="ECO:0000313" key="3">
    <source>
        <dbReference type="Proteomes" id="UP000253209"/>
    </source>
</evidence>
<gene>
    <name evidence="2" type="ORF">DJ568_04060</name>
</gene>
<comment type="caution">
    <text evidence="2">The sequence shown here is derived from an EMBL/GenBank/DDBJ whole genome shotgun (WGS) entry which is preliminary data.</text>
</comment>
<organism evidence="2 3">
    <name type="scientific">Mucilaginibacter hurinus</name>
    <dbReference type="NCBI Taxonomy" id="2201324"/>
    <lineage>
        <taxon>Bacteria</taxon>
        <taxon>Pseudomonadati</taxon>
        <taxon>Bacteroidota</taxon>
        <taxon>Sphingobacteriia</taxon>
        <taxon>Sphingobacteriales</taxon>
        <taxon>Sphingobacteriaceae</taxon>
        <taxon>Mucilaginibacter</taxon>
    </lineage>
</organism>
<dbReference type="AlphaFoldDB" id="A0A367GS76"/>
<accession>A0A367GS76</accession>
<keyword evidence="2" id="KW-0808">Transferase</keyword>
<dbReference type="InterPro" id="IPR053144">
    <property type="entry name" value="Acetyltransferase_Butenolide"/>
</dbReference>
<proteinExistence type="predicted"/>
<dbReference type="GO" id="GO:0016747">
    <property type="term" value="F:acyltransferase activity, transferring groups other than amino-acyl groups"/>
    <property type="evidence" value="ECO:0007669"/>
    <property type="project" value="InterPro"/>
</dbReference>
<dbReference type="Gene3D" id="3.40.630.30">
    <property type="match status" value="1"/>
</dbReference>
<keyword evidence="3" id="KW-1185">Reference proteome</keyword>
<dbReference type="CDD" id="cd04301">
    <property type="entry name" value="NAT_SF"/>
    <property type="match status" value="1"/>
</dbReference>
<dbReference type="Pfam" id="PF13508">
    <property type="entry name" value="Acetyltransf_7"/>
    <property type="match status" value="1"/>
</dbReference>
<dbReference type="EMBL" id="QGDC01000002">
    <property type="protein sequence ID" value="RCH55935.1"/>
    <property type="molecule type" value="Genomic_DNA"/>
</dbReference>
<dbReference type="PROSITE" id="PS51186">
    <property type="entry name" value="GNAT"/>
    <property type="match status" value="1"/>
</dbReference>
<name>A0A367GS76_9SPHI</name>
<reference evidence="2 3" key="1">
    <citation type="submission" date="2018-05" db="EMBL/GenBank/DDBJ databases">
        <title>Mucilaginibacter hurinus sp. nov., isolated from briquette warehouse soil.</title>
        <authorList>
            <person name="Choi L."/>
        </authorList>
    </citation>
    <scope>NUCLEOTIDE SEQUENCE [LARGE SCALE GENOMIC DNA]</scope>
    <source>
        <strain evidence="2 3">ZR32</strain>
    </source>
</reference>
<dbReference type="InterPro" id="IPR016181">
    <property type="entry name" value="Acyl_CoA_acyltransferase"/>
</dbReference>
<sequence>MKIFMNDKAFTTKGYLISTDKRLLDTAVIFHYLAHESYWAKGISIERVIKSIENSVCYGIYYENVQIGFARLITDKATFAYLADVFIVEQHRGKGLSKWLIQTIVDDSEYDGIRRWVLATMDAHGLYRQFGFKALEKPDNWMNIFTPYKSEGN</sequence>
<dbReference type="OrthoDB" id="3216107at2"/>
<dbReference type="InterPro" id="IPR000182">
    <property type="entry name" value="GNAT_dom"/>
</dbReference>